<dbReference type="OrthoDB" id="4054781at2759"/>
<dbReference type="PANTHER" id="PTHR12755:SF3">
    <property type="entry name" value="POLYNUCLEOTIDE 5'-HYDROXYL-KINASE NOL9"/>
    <property type="match status" value="1"/>
</dbReference>
<dbReference type="GO" id="GO:0051731">
    <property type="term" value="F:polynucleotide 5'-hydroxyl-kinase activity"/>
    <property type="evidence" value="ECO:0007669"/>
    <property type="project" value="InterPro"/>
</dbReference>
<keyword evidence="8" id="KW-0067">ATP-binding</keyword>
<evidence type="ECO:0000259" key="10">
    <source>
        <dbReference type="Pfam" id="PF16575"/>
    </source>
</evidence>
<evidence type="ECO:0000256" key="2">
    <source>
        <dbReference type="ARBA" id="ARBA00011003"/>
    </source>
</evidence>
<evidence type="ECO:0000256" key="8">
    <source>
        <dbReference type="ARBA" id="ARBA00022840"/>
    </source>
</evidence>
<evidence type="ECO:0000256" key="1">
    <source>
        <dbReference type="ARBA" id="ARBA00003798"/>
    </source>
</evidence>
<dbReference type="EMBL" id="CP099429">
    <property type="protein sequence ID" value="USW59208.1"/>
    <property type="molecule type" value="Genomic_DNA"/>
</dbReference>
<dbReference type="InterPro" id="IPR027417">
    <property type="entry name" value="P-loop_NTPase"/>
</dbReference>
<evidence type="ECO:0000313" key="11">
    <source>
        <dbReference type="EMBL" id="USW59208.1"/>
    </source>
</evidence>
<keyword evidence="12" id="KW-1185">Reference proteome</keyword>
<evidence type="ECO:0000256" key="7">
    <source>
        <dbReference type="ARBA" id="ARBA00022777"/>
    </source>
</evidence>
<dbReference type="AlphaFoldDB" id="A0A9Q9ES39"/>
<comment type="similarity">
    <text evidence="2">Belongs to the Clp1 family. NOL9/GRC3 subfamily.</text>
</comment>
<feature type="compositionally biased region" description="Polar residues" evidence="9">
    <location>
        <begin position="98"/>
        <end position="109"/>
    </location>
</feature>
<dbReference type="InterPro" id="IPR032319">
    <property type="entry name" value="CLP1_P"/>
</dbReference>
<reference evidence="11" key="1">
    <citation type="submission" date="2022-06" db="EMBL/GenBank/DDBJ databases">
        <title>Complete genome sequences of two strains of the flax pathogen Septoria linicola.</title>
        <authorList>
            <person name="Lapalu N."/>
            <person name="Simon A."/>
            <person name="Demenou B."/>
            <person name="Paumier D."/>
            <person name="Guillot M.-P."/>
            <person name="Gout L."/>
            <person name="Valade R."/>
        </authorList>
    </citation>
    <scope>NUCLEOTIDE SEQUENCE</scope>
    <source>
        <strain evidence="11">SE15195</strain>
    </source>
</reference>
<dbReference type="InterPro" id="IPR045116">
    <property type="entry name" value="Clp1/Grc3"/>
</dbReference>
<evidence type="ECO:0000256" key="3">
    <source>
        <dbReference type="ARBA" id="ARBA00018706"/>
    </source>
</evidence>
<protein>
    <recommendedName>
        <fullName evidence="4">Polynucleotide 5'-hydroxyl-kinase GRC3</fullName>
    </recommendedName>
    <alternativeName>
        <fullName evidence="3">Polynucleotide 5'-hydroxyl-kinase grc3</fullName>
    </alternativeName>
</protein>
<keyword evidence="6" id="KW-0547">Nucleotide-binding</keyword>
<dbReference type="GO" id="GO:0000448">
    <property type="term" value="P:cleavage in ITS2 between 5.8S rRNA and LSU-rRNA of tricistronic rRNA transcript (SSU-rRNA, 5.8S rRNA, LSU-rRNA)"/>
    <property type="evidence" value="ECO:0007669"/>
    <property type="project" value="TreeGrafter"/>
</dbReference>
<dbReference type="Pfam" id="PF16575">
    <property type="entry name" value="CLP1_P"/>
    <property type="match status" value="1"/>
</dbReference>
<evidence type="ECO:0000256" key="4">
    <source>
        <dbReference type="ARBA" id="ARBA00019824"/>
    </source>
</evidence>
<dbReference type="GO" id="GO:0005524">
    <property type="term" value="F:ATP binding"/>
    <property type="evidence" value="ECO:0007669"/>
    <property type="project" value="UniProtKB-KW"/>
</dbReference>
<dbReference type="GO" id="GO:0016787">
    <property type="term" value="F:hydrolase activity"/>
    <property type="evidence" value="ECO:0007669"/>
    <property type="project" value="UniProtKB-KW"/>
</dbReference>
<dbReference type="Gene3D" id="3.40.50.300">
    <property type="entry name" value="P-loop containing nucleotide triphosphate hydrolases"/>
    <property type="match status" value="1"/>
</dbReference>
<dbReference type="GO" id="GO:0005634">
    <property type="term" value="C:nucleus"/>
    <property type="evidence" value="ECO:0007669"/>
    <property type="project" value="TreeGrafter"/>
</dbReference>
<gene>
    <name evidence="11" type="ORF">Slin15195_G125270</name>
</gene>
<dbReference type="Proteomes" id="UP001056384">
    <property type="component" value="Chromosome 12"/>
</dbReference>
<keyword evidence="11" id="KW-0378">Hydrolase</keyword>
<evidence type="ECO:0000256" key="9">
    <source>
        <dbReference type="SAM" id="MobiDB-lite"/>
    </source>
</evidence>
<accession>A0A9Q9ES39</accession>
<proteinExistence type="inferred from homology"/>
<keyword evidence="5" id="KW-0808">Transferase</keyword>
<dbReference type="PANTHER" id="PTHR12755">
    <property type="entry name" value="CLEAVAGE/POLYADENYLATION FACTOR IA SUBUNIT CLP1P"/>
    <property type="match status" value="1"/>
</dbReference>
<comment type="function">
    <text evidence="1">Polynucleotide 5'-kinase involved in rRNA processing.</text>
</comment>
<feature type="compositionally biased region" description="Low complexity" evidence="9">
    <location>
        <begin position="26"/>
        <end position="46"/>
    </location>
</feature>
<evidence type="ECO:0000256" key="6">
    <source>
        <dbReference type="ARBA" id="ARBA00022741"/>
    </source>
</evidence>
<keyword evidence="7" id="KW-0418">Kinase</keyword>
<evidence type="ECO:0000313" key="12">
    <source>
        <dbReference type="Proteomes" id="UP001056384"/>
    </source>
</evidence>
<feature type="domain" description="Clp1 P-loop" evidence="10">
    <location>
        <begin position="269"/>
        <end position="453"/>
    </location>
</feature>
<sequence>MPTKRKAQEAFGLKSAKHKSNGDVQPLSAFAAARAAAAPALQGPLAEHQTQEEHHITPVKKKAVNDKDKLISSIASAPYDGHHSSRASPDVFSESDNESQPLPSRSSVQLSNLKRKSCILRNDSTALELLLRPDESITILGEFNLEVLTGVVTIYGAMLQPDRGVQRVFAPSISPLPAIVARKPETRIKVTSASSGLQSIEHLSPLFRNIGAKDDIPSRSFTLLRSSGDDPLNRALTPLELDDGTRKVISQLNARIESSGSAVRIMAVGPKSSGKSTFNRILCNTITSRPGNAKCLYLDLDPGQPEFGPPGQLALIEITAPVLGPSFTHPAAARNKDFRLLRTHTIAATSFKDDPDHYLACAIDLLRHAPKSVPVVINSCGWVSGLGASIILSLASKLSVTDAVILEPLDSDLAQDVAATLGSAVLRIARRQRQQGLRTPAELRAMQTMAYFHYKAATMKWMSKPISSVRPWIVSYGTEAAGITAVLNYGQSPHPDFLGEVLDGSVVALVVVDENILDQSAIESTSQEFIPYLPTPTSGHTPPLDPRHSHCVGLALVRGIDAEARTFHLVTPLAETDIAKIMDKRIVLVRGSFDPPEWAYLEDVYAAKEGVVDDVEERPWVSRKEQVGIEGSVWRLRHPPMAKDVR</sequence>
<evidence type="ECO:0000256" key="5">
    <source>
        <dbReference type="ARBA" id="ARBA00022679"/>
    </source>
</evidence>
<feature type="region of interest" description="Disordered" evidence="9">
    <location>
        <begin position="1"/>
        <end position="109"/>
    </location>
</feature>
<organism evidence="11 12">
    <name type="scientific">Septoria linicola</name>
    <dbReference type="NCBI Taxonomy" id="215465"/>
    <lineage>
        <taxon>Eukaryota</taxon>
        <taxon>Fungi</taxon>
        <taxon>Dikarya</taxon>
        <taxon>Ascomycota</taxon>
        <taxon>Pezizomycotina</taxon>
        <taxon>Dothideomycetes</taxon>
        <taxon>Dothideomycetidae</taxon>
        <taxon>Mycosphaerellales</taxon>
        <taxon>Mycosphaerellaceae</taxon>
        <taxon>Septoria</taxon>
    </lineage>
</organism>
<name>A0A9Q9ES39_9PEZI</name>